<dbReference type="EMBL" id="UINC01021248">
    <property type="protein sequence ID" value="SVA88391.1"/>
    <property type="molecule type" value="Genomic_DNA"/>
</dbReference>
<dbReference type="GO" id="GO:0008202">
    <property type="term" value="P:steroid metabolic process"/>
    <property type="evidence" value="ECO:0007669"/>
    <property type="project" value="UniProtKB-ARBA"/>
</dbReference>
<dbReference type="Pfam" id="PF00890">
    <property type="entry name" value="FAD_binding_2"/>
    <property type="match status" value="1"/>
</dbReference>
<dbReference type="Gene3D" id="3.90.700.10">
    <property type="entry name" value="Succinate dehydrogenase/fumarate reductase flavoprotein, catalytic domain"/>
    <property type="match status" value="1"/>
</dbReference>
<dbReference type="InterPro" id="IPR050315">
    <property type="entry name" value="FAD-oxidoreductase_2"/>
</dbReference>
<comment type="cofactor">
    <cofactor evidence="1">
        <name>FAD</name>
        <dbReference type="ChEBI" id="CHEBI:57692"/>
    </cofactor>
</comment>
<reference evidence="6" key="1">
    <citation type="submission" date="2018-05" db="EMBL/GenBank/DDBJ databases">
        <authorList>
            <person name="Lanie J.A."/>
            <person name="Ng W.-L."/>
            <person name="Kazmierczak K.M."/>
            <person name="Andrzejewski T.M."/>
            <person name="Davidsen T.M."/>
            <person name="Wayne K.J."/>
            <person name="Tettelin H."/>
            <person name="Glass J.I."/>
            <person name="Rusch D."/>
            <person name="Podicherti R."/>
            <person name="Tsui H.-C.T."/>
            <person name="Winkler M.E."/>
        </authorList>
    </citation>
    <scope>NUCLEOTIDE SEQUENCE</scope>
</reference>
<feature type="domain" description="FAD-dependent oxidoreductase 2 FAD-binding" evidence="5">
    <location>
        <begin position="16"/>
        <end position="471"/>
    </location>
</feature>
<keyword evidence="2" id="KW-0285">Flavoprotein</keyword>
<organism evidence="6">
    <name type="scientific">marine metagenome</name>
    <dbReference type="NCBI Taxonomy" id="408172"/>
    <lineage>
        <taxon>unclassified sequences</taxon>
        <taxon>metagenomes</taxon>
        <taxon>ecological metagenomes</taxon>
    </lineage>
</organism>
<dbReference type="InterPro" id="IPR003953">
    <property type="entry name" value="FAD-dep_OxRdtase_2_FAD-bd"/>
</dbReference>
<dbReference type="SUPFAM" id="SSF56425">
    <property type="entry name" value="Succinate dehydrogenase/fumarate reductase flavoprotein, catalytic domain"/>
    <property type="match status" value="1"/>
</dbReference>
<dbReference type="InterPro" id="IPR036188">
    <property type="entry name" value="FAD/NAD-bd_sf"/>
</dbReference>
<dbReference type="Gene3D" id="3.50.50.60">
    <property type="entry name" value="FAD/NAD(P)-binding domain"/>
    <property type="match status" value="1"/>
</dbReference>
<dbReference type="AlphaFoldDB" id="A0A381ZHD9"/>
<dbReference type="GO" id="GO:0016491">
    <property type="term" value="F:oxidoreductase activity"/>
    <property type="evidence" value="ECO:0007669"/>
    <property type="project" value="UniProtKB-KW"/>
</dbReference>
<proteinExistence type="predicted"/>
<sequence length="493" mass="54020">MSLYSELAGKWDKEADVVVVGFGAAGTAAAITAQDAGASVLMLEKAPKGEEGGNTRVAGQGYLNAWPVDEAIDYFNALCGPFTVPQEVVHAWADEVSKNNDWLTSIGGDPQEHQHPPAGIEFPQFPGSGSTHKFHEGPIVGYSNTWKLFERVVGEREIEVLYESPATELIQRDGTREIVGVKVGKGGKAAYVKANRAVVLTCGGFENNQEMIRNYLPGLPYCYTNGSPYNEGDGVRMAMEVGADLWHMNNFAGPSMALKVPEYRTTFSMIALHFSRDMQGGMIVVGPDASRFADEKRKTSHGKVYESGRWASMSTPCPMHMIVDHTLFSSGPLYDKEPRSGWNTMVDRYDWSEDNRAELSKGWIKSSETIAALAPAIGLDAPTLEATVSRWNEHCEREEDNDFGRTQMLVPIVEPPFYALELSPSMLNTQGGPRRNARGEVVRPDDTPVPRLYSAGELGSIYSYLYQGTGNIGECLAFGRISGRNAAAEQPWD</sequence>
<evidence type="ECO:0000256" key="2">
    <source>
        <dbReference type="ARBA" id="ARBA00022630"/>
    </source>
</evidence>
<evidence type="ECO:0000256" key="3">
    <source>
        <dbReference type="ARBA" id="ARBA00022827"/>
    </source>
</evidence>
<dbReference type="PANTHER" id="PTHR43400">
    <property type="entry name" value="FUMARATE REDUCTASE"/>
    <property type="match status" value="1"/>
</dbReference>
<keyword evidence="3" id="KW-0274">FAD</keyword>
<name>A0A381ZHD9_9ZZZZ</name>
<keyword evidence="4" id="KW-0560">Oxidoreductase</keyword>
<evidence type="ECO:0000256" key="4">
    <source>
        <dbReference type="ARBA" id="ARBA00023002"/>
    </source>
</evidence>
<dbReference type="SUPFAM" id="SSF51905">
    <property type="entry name" value="FAD/NAD(P)-binding domain"/>
    <property type="match status" value="1"/>
</dbReference>
<accession>A0A381ZHD9</accession>
<protein>
    <recommendedName>
        <fullName evidence="5">FAD-dependent oxidoreductase 2 FAD-binding domain-containing protein</fullName>
    </recommendedName>
</protein>
<evidence type="ECO:0000256" key="1">
    <source>
        <dbReference type="ARBA" id="ARBA00001974"/>
    </source>
</evidence>
<gene>
    <name evidence="6" type="ORF">METZ01_LOCUS141245</name>
</gene>
<evidence type="ECO:0000259" key="5">
    <source>
        <dbReference type="Pfam" id="PF00890"/>
    </source>
</evidence>
<dbReference type="PANTHER" id="PTHR43400:SF10">
    <property type="entry name" value="3-OXOSTEROID 1-DEHYDROGENASE"/>
    <property type="match status" value="1"/>
</dbReference>
<evidence type="ECO:0000313" key="6">
    <source>
        <dbReference type="EMBL" id="SVA88391.1"/>
    </source>
</evidence>
<dbReference type="InterPro" id="IPR027477">
    <property type="entry name" value="Succ_DH/fumarate_Rdtase_cat_sf"/>
</dbReference>